<gene>
    <name evidence="1" type="ORF">PQ456_13615</name>
</gene>
<name>A0AAX3LXN8_9BACL</name>
<dbReference type="Gene3D" id="3.30.460.40">
    <property type="match status" value="1"/>
</dbReference>
<accession>A0AAX3LXN8</accession>
<evidence type="ECO:0000313" key="1">
    <source>
        <dbReference type="EMBL" id="WCT54239.1"/>
    </source>
</evidence>
<dbReference type="EMBL" id="CP117416">
    <property type="protein sequence ID" value="WCT54239.1"/>
    <property type="molecule type" value="Genomic_DNA"/>
</dbReference>
<sequence length="199" mass="23950">MDIHNWQPLTIEEVSLLFRDISIIWGIAGGWALDLHVGRQTREHKDIDIILFRKDQYKVYQYLSKDWILYKAYKGTLELWEGEQLEQVNDIWVKKDEHSAWAFQLMFVDQVDKDWVYRRHPEIRRKANDIFLTTTDHIRYLRPEIQLLYKGGGAVIREKDDLDWQMMLPHLTVEEKEWIVSGLKGQFPEGHRWLKTESI</sequence>
<dbReference type="InterPro" id="IPR019646">
    <property type="entry name" value="Aminoglyc_AdlTrfase"/>
</dbReference>
<evidence type="ECO:0000313" key="2">
    <source>
        <dbReference type="Proteomes" id="UP001220509"/>
    </source>
</evidence>
<keyword evidence="2" id="KW-1185">Reference proteome</keyword>
<organism evidence="1 2">
    <name type="scientific">Paenibacillus kyungheensis</name>
    <dbReference type="NCBI Taxonomy" id="1452732"/>
    <lineage>
        <taxon>Bacteria</taxon>
        <taxon>Bacillati</taxon>
        <taxon>Bacillota</taxon>
        <taxon>Bacilli</taxon>
        <taxon>Bacillales</taxon>
        <taxon>Paenibacillaceae</taxon>
        <taxon>Paenibacillus</taxon>
    </lineage>
</organism>
<dbReference type="KEGG" id="pka:PQ456_13615"/>
<evidence type="ECO:0008006" key="3">
    <source>
        <dbReference type="Google" id="ProtNLM"/>
    </source>
</evidence>
<dbReference type="Proteomes" id="UP001220509">
    <property type="component" value="Chromosome"/>
</dbReference>
<reference evidence="1 2" key="1">
    <citation type="submission" date="2023-02" db="EMBL/GenBank/DDBJ databases">
        <title>Genome sequence of Paenibacillus kyungheensis KACC 18744.</title>
        <authorList>
            <person name="Kim S."/>
            <person name="Heo J."/>
            <person name="Kwon S.-W."/>
        </authorList>
    </citation>
    <scope>NUCLEOTIDE SEQUENCE [LARGE SCALE GENOMIC DNA]</scope>
    <source>
        <strain evidence="1 2">KACC 18744</strain>
    </source>
</reference>
<dbReference type="AlphaFoldDB" id="A0AAX3LXN8"/>
<dbReference type="RefSeq" id="WP_273612781.1">
    <property type="nucleotide sequence ID" value="NZ_CP117416.1"/>
</dbReference>
<proteinExistence type="predicted"/>
<protein>
    <recommendedName>
        <fullName evidence="3">Aminoglycoside-2''-adenylyltransferase</fullName>
    </recommendedName>
</protein>
<dbReference type="Pfam" id="PF10706">
    <property type="entry name" value="Aminoglyc_resit"/>
    <property type="match status" value="1"/>
</dbReference>